<sequence>MKTQYIELTDGSRLPVNINFGTLYYLQKTGTDRMIKKIGKRKPTDNEGMELAAKLIYVIMRSNGKTVSQNEAMELMPMDTDVIDELLSEFMKKMDDFKKKQDAKRNMQNQRRK</sequence>
<dbReference type="EMBL" id="CP039126">
    <property type="protein sequence ID" value="QMW80557.1"/>
    <property type="molecule type" value="Genomic_DNA"/>
</dbReference>
<accession>A0A7G5N114</accession>
<evidence type="ECO:0000313" key="2">
    <source>
        <dbReference type="Proteomes" id="UP000515789"/>
    </source>
</evidence>
<protein>
    <recommendedName>
        <fullName evidence="3">Phage tail assembly protein</fullName>
    </recommendedName>
</protein>
<evidence type="ECO:0000313" key="1">
    <source>
        <dbReference type="EMBL" id="QMW80557.1"/>
    </source>
</evidence>
<dbReference type="Proteomes" id="UP000515789">
    <property type="component" value="Chromosome"/>
</dbReference>
<reference evidence="1 2" key="1">
    <citation type="submission" date="2019-04" db="EMBL/GenBank/DDBJ databases">
        <authorList>
            <person name="Schori C."/>
            <person name="Ahrens C."/>
        </authorList>
    </citation>
    <scope>NUCLEOTIDE SEQUENCE [LARGE SCALE GENOMIC DNA]</scope>
    <source>
        <strain evidence="1 2">DSM 2950</strain>
    </source>
</reference>
<organism evidence="1 2">
    <name type="scientific">Blautia producta</name>
    <dbReference type="NCBI Taxonomy" id="33035"/>
    <lineage>
        <taxon>Bacteria</taxon>
        <taxon>Bacillati</taxon>
        <taxon>Bacillota</taxon>
        <taxon>Clostridia</taxon>
        <taxon>Lachnospirales</taxon>
        <taxon>Lachnospiraceae</taxon>
        <taxon>Blautia</taxon>
    </lineage>
</organism>
<proteinExistence type="predicted"/>
<evidence type="ECO:0008006" key="3">
    <source>
        <dbReference type="Google" id="ProtNLM"/>
    </source>
</evidence>
<name>A0A7G5N114_9FIRM</name>
<gene>
    <name evidence="1" type="ORF">E5259_24845</name>
</gene>
<dbReference type="AlphaFoldDB" id="A0A7G5N114"/>